<dbReference type="PATRIC" id="fig|1150625.3.peg.422"/>
<dbReference type="EMBL" id="LDYG01000007">
    <property type="protein sequence ID" value="KUP08828.1"/>
    <property type="molecule type" value="Genomic_DNA"/>
</dbReference>
<dbReference type="OrthoDB" id="1931516at2"/>
<keyword evidence="2" id="KW-1185">Reference proteome</keyword>
<organism evidence="1 2">
    <name type="scientific">Bacillus coahuilensis p1.1.43</name>
    <dbReference type="NCBI Taxonomy" id="1150625"/>
    <lineage>
        <taxon>Bacteria</taxon>
        <taxon>Bacillati</taxon>
        <taxon>Bacillota</taxon>
        <taxon>Bacilli</taxon>
        <taxon>Bacillales</taxon>
        <taxon>Bacillaceae</taxon>
        <taxon>Bacillus</taxon>
    </lineage>
</organism>
<proteinExistence type="predicted"/>
<dbReference type="AlphaFoldDB" id="A0A147KBN0"/>
<dbReference type="STRING" id="1150625.Q75_02000"/>
<evidence type="ECO:0000313" key="1">
    <source>
        <dbReference type="EMBL" id="KUP08828.1"/>
    </source>
</evidence>
<reference evidence="1 2" key="1">
    <citation type="journal article" date="2016" name="Front. Microbiol.">
        <title>Microevolution Analysis of Bacillus coahuilensis Unveils Differences in Phosphorus Acquisition Strategies and Their Regulation.</title>
        <authorList>
            <person name="Gomez-Lunar Z."/>
            <person name="Hernandez-Gonzalez I."/>
            <person name="Rodriguez-Torres M.D."/>
            <person name="Souza V."/>
            <person name="Olmedo-Alvarez G."/>
        </authorList>
    </citation>
    <scope>NUCLEOTIDE SEQUENCE [LARGE SCALE GENOMIC DNA]</scope>
    <source>
        <strain evidence="2">p1.1.43</strain>
    </source>
</reference>
<sequence>MKVKVDVPDLKFPIRVYVPNFMLRLLSSKFLRKQAFKHVDQDTANILLQLDHKTIQQIISTLNEFKGTELVSVETNDGTTIKVTL</sequence>
<gene>
    <name evidence="1" type="ORF">Q75_02000</name>
</gene>
<comment type="caution">
    <text evidence="1">The sequence shown here is derived from an EMBL/GenBank/DDBJ whole genome shotgun (WGS) entry which is preliminary data.</text>
</comment>
<evidence type="ECO:0000313" key="2">
    <source>
        <dbReference type="Proteomes" id="UP000074108"/>
    </source>
</evidence>
<name>A0A147KBN0_9BACI</name>
<dbReference type="RefSeq" id="WP_059350181.1">
    <property type="nucleotide sequence ID" value="NZ_LDYG01000007.1"/>
</dbReference>
<accession>A0A147KBN0</accession>
<dbReference type="Proteomes" id="UP000074108">
    <property type="component" value="Unassembled WGS sequence"/>
</dbReference>
<protein>
    <submittedName>
        <fullName evidence="1">Uncharacterized protein</fullName>
    </submittedName>
</protein>